<dbReference type="GO" id="GO:0003984">
    <property type="term" value="F:acetolactate synthase activity"/>
    <property type="evidence" value="ECO:0007669"/>
    <property type="project" value="TreeGrafter"/>
</dbReference>
<dbReference type="Gene3D" id="3.40.50.970">
    <property type="match status" value="2"/>
</dbReference>
<evidence type="ECO:0000313" key="7">
    <source>
        <dbReference type="EMBL" id="RPB16860.1"/>
    </source>
</evidence>
<dbReference type="STRING" id="1392247.A0A3N4L217"/>
<sequence>MYTASFAFFEALWEAGISHCFVNLGSDHPSILEAMVKGQRETPDRFPKIITCPNEMVALSAAHGFAQVTGKPQCVIVHVDVGTQGLGAAVHNASCGRVPVLIFAGLSPFTQEGEMRGSRTEFIHYIQDVPDQRAIVAQYCRYTAEIKTGKNIKQMVNRALSFAMSDPKGPVYLTAAREVLEEDIEPYHLNQSVWDPVSPAALPEDAVETIAEAFLAAKEPLVLTGYAGRNHEATRELVKLADGLPGVRVLDTLGSDMCFPSNHISSLGLGYGVHERIRTADMILVIDCDVPWIPTQCKPSPTAKIYHIDIDPLKQQMPVFYIDAHARYRADAFTALRQINARISASPKLQHIDAASRLKTLEAEHKKRMDEFVELAKPREDGMVSAAYVTKRMREIMPKDAVVLLEAVTQTVAVANQLQSVEPGSIIGSGAGGLGWFGGAAIGAKLGLDNGKNNSGKFVAAVVGDGTFLFAVPASVYWISRRYNIPFLTIVLNNDGWHAPLRSAKLVHPDGYAAHATNEELNISFRPSPDYAGIAKAAAGGQVWGGTAHNIEEMEKLLVEAIETVKGGMSAVLDVHIV</sequence>
<dbReference type="Proteomes" id="UP000277580">
    <property type="component" value="Unassembled WGS sequence"/>
</dbReference>
<feature type="domain" description="Thiamine pyrophosphate enzyme central" evidence="4">
    <location>
        <begin position="207"/>
        <end position="313"/>
    </location>
</feature>
<evidence type="ECO:0000256" key="2">
    <source>
        <dbReference type="ARBA" id="ARBA00023052"/>
    </source>
</evidence>
<dbReference type="InterPro" id="IPR029061">
    <property type="entry name" value="THDP-binding"/>
</dbReference>
<evidence type="ECO:0000259" key="5">
    <source>
        <dbReference type="Pfam" id="PF02775"/>
    </source>
</evidence>
<organism evidence="7 8">
    <name type="scientific">Morchella conica CCBAS932</name>
    <dbReference type="NCBI Taxonomy" id="1392247"/>
    <lineage>
        <taxon>Eukaryota</taxon>
        <taxon>Fungi</taxon>
        <taxon>Dikarya</taxon>
        <taxon>Ascomycota</taxon>
        <taxon>Pezizomycotina</taxon>
        <taxon>Pezizomycetes</taxon>
        <taxon>Pezizales</taxon>
        <taxon>Morchellaceae</taxon>
        <taxon>Morchella</taxon>
    </lineage>
</organism>
<dbReference type="Pfam" id="PF02775">
    <property type="entry name" value="TPP_enzyme_C"/>
    <property type="match status" value="1"/>
</dbReference>
<feature type="domain" description="Thiamine pyrophosphate enzyme N-terminal TPP-binding" evidence="6">
    <location>
        <begin position="4"/>
        <end position="133"/>
    </location>
</feature>
<reference evidence="7 8" key="1">
    <citation type="journal article" date="2018" name="Nat. Ecol. Evol.">
        <title>Pezizomycetes genomes reveal the molecular basis of ectomycorrhizal truffle lifestyle.</title>
        <authorList>
            <person name="Murat C."/>
            <person name="Payen T."/>
            <person name="Noel B."/>
            <person name="Kuo A."/>
            <person name="Morin E."/>
            <person name="Chen J."/>
            <person name="Kohler A."/>
            <person name="Krizsan K."/>
            <person name="Balestrini R."/>
            <person name="Da Silva C."/>
            <person name="Montanini B."/>
            <person name="Hainaut M."/>
            <person name="Levati E."/>
            <person name="Barry K.W."/>
            <person name="Belfiori B."/>
            <person name="Cichocki N."/>
            <person name="Clum A."/>
            <person name="Dockter R.B."/>
            <person name="Fauchery L."/>
            <person name="Guy J."/>
            <person name="Iotti M."/>
            <person name="Le Tacon F."/>
            <person name="Lindquist E.A."/>
            <person name="Lipzen A."/>
            <person name="Malagnac F."/>
            <person name="Mello A."/>
            <person name="Molinier V."/>
            <person name="Miyauchi S."/>
            <person name="Poulain J."/>
            <person name="Riccioni C."/>
            <person name="Rubini A."/>
            <person name="Sitrit Y."/>
            <person name="Splivallo R."/>
            <person name="Traeger S."/>
            <person name="Wang M."/>
            <person name="Zifcakova L."/>
            <person name="Wipf D."/>
            <person name="Zambonelli A."/>
            <person name="Paolocci F."/>
            <person name="Nowrousian M."/>
            <person name="Ottonello S."/>
            <person name="Baldrian P."/>
            <person name="Spatafora J.W."/>
            <person name="Henrissat B."/>
            <person name="Nagy L.G."/>
            <person name="Aury J.M."/>
            <person name="Wincker P."/>
            <person name="Grigoriev I.V."/>
            <person name="Bonfante P."/>
            <person name="Martin F.M."/>
        </authorList>
    </citation>
    <scope>NUCLEOTIDE SEQUENCE [LARGE SCALE GENOMIC DNA]</scope>
    <source>
        <strain evidence="7 8">CCBAS932</strain>
    </source>
</reference>
<dbReference type="NCBIfam" id="NF006203">
    <property type="entry name" value="PRK08327.1"/>
    <property type="match status" value="1"/>
</dbReference>
<accession>A0A3N4L217</accession>
<dbReference type="Pfam" id="PF02776">
    <property type="entry name" value="TPP_enzyme_N"/>
    <property type="match status" value="1"/>
</dbReference>
<dbReference type="PANTHER" id="PTHR18968">
    <property type="entry name" value="THIAMINE PYROPHOSPHATE ENZYMES"/>
    <property type="match status" value="1"/>
</dbReference>
<keyword evidence="2 3" id="KW-0786">Thiamine pyrophosphate</keyword>
<dbReference type="CDD" id="cd07035">
    <property type="entry name" value="TPP_PYR_POX_like"/>
    <property type="match status" value="1"/>
</dbReference>
<comment type="similarity">
    <text evidence="1 3">Belongs to the TPP enzyme family.</text>
</comment>
<protein>
    <submittedName>
        <fullName evidence="7">Thiamine diphosphate-binding protein</fullName>
    </submittedName>
</protein>
<dbReference type="PANTHER" id="PTHR18968:SF164">
    <property type="entry name" value="PYRUVATE DECARBOXYLASE"/>
    <property type="match status" value="1"/>
</dbReference>
<dbReference type="GO" id="GO:0000287">
    <property type="term" value="F:magnesium ion binding"/>
    <property type="evidence" value="ECO:0007669"/>
    <property type="project" value="InterPro"/>
</dbReference>
<evidence type="ECO:0000259" key="6">
    <source>
        <dbReference type="Pfam" id="PF02776"/>
    </source>
</evidence>
<dbReference type="InterPro" id="IPR045229">
    <property type="entry name" value="TPP_enz"/>
</dbReference>
<dbReference type="Pfam" id="PF00205">
    <property type="entry name" value="TPP_enzyme_M"/>
    <property type="match status" value="1"/>
</dbReference>
<proteinExistence type="inferred from homology"/>
<dbReference type="GO" id="GO:0009097">
    <property type="term" value="P:isoleucine biosynthetic process"/>
    <property type="evidence" value="ECO:0007669"/>
    <property type="project" value="TreeGrafter"/>
</dbReference>
<evidence type="ECO:0000313" key="8">
    <source>
        <dbReference type="Proteomes" id="UP000277580"/>
    </source>
</evidence>
<dbReference type="InterPro" id="IPR012001">
    <property type="entry name" value="Thiamin_PyroP_enz_TPP-bd_dom"/>
</dbReference>
<dbReference type="Gene3D" id="3.40.50.1220">
    <property type="entry name" value="TPP-binding domain"/>
    <property type="match status" value="1"/>
</dbReference>
<evidence type="ECO:0000259" key="4">
    <source>
        <dbReference type="Pfam" id="PF00205"/>
    </source>
</evidence>
<dbReference type="InterPro" id="IPR012000">
    <property type="entry name" value="Thiamin_PyroP_enz_cen_dom"/>
</dbReference>
<dbReference type="AlphaFoldDB" id="A0A3N4L217"/>
<dbReference type="GO" id="GO:0005739">
    <property type="term" value="C:mitochondrion"/>
    <property type="evidence" value="ECO:0007669"/>
    <property type="project" value="TreeGrafter"/>
</dbReference>
<dbReference type="GO" id="GO:0005948">
    <property type="term" value="C:acetolactate synthase complex"/>
    <property type="evidence" value="ECO:0007669"/>
    <property type="project" value="TreeGrafter"/>
</dbReference>
<keyword evidence="8" id="KW-1185">Reference proteome</keyword>
<dbReference type="OrthoDB" id="2867507at2759"/>
<dbReference type="InterPro" id="IPR029035">
    <property type="entry name" value="DHS-like_NAD/FAD-binding_dom"/>
</dbReference>
<name>A0A3N4L217_9PEZI</name>
<evidence type="ECO:0000256" key="1">
    <source>
        <dbReference type="ARBA" id="ARBA00007812"/>
    </source>
</evidence>
<dbReference type="EMBL" id="ML119107">
    <property type="protein sequence ID" value="RPB16860.1"/>
    <property type="molecule type" value="Genomic_DNA"/>
</dbReference>
<evidence type="ECO:0000256" key="3">
    <source>
        <dbReference type="RuleBase" id="RU362132"/>
    </source>
</evidence>
<gene>
    <name evidence="7" type="ORF">P167DRAFT_499455</name>
</gene>
<dbReference type="InterPro" id="IPR011766">
    <property type="entry name" value="TPP_enzyme_TPP-bd"/>
</dbReference>
<feature type="domain" description="Thiamine pyrophosphate enzyme TPP-binding" evidence="5">
    <location>
        <begin position="411"/>
        <end position="573"/>
    </location>
</feature>
<dbReference type="GO" id="GO:0030976">
    <property type="term" value="F:thiamine pyrophosphate binding"/>
    <property type="evidence" value="ECO:0007669"/>
    <property type="project" value="InterPro"/>
</dbReference>
<dbReference type="SUPFAM" id="SSF52518">
    <property type="entry name" value="Thiamin diphosphate-binding fold (THDP-binding)"/>
    <property type="match status" value="2"/>
</dbReference>
<dbReference type="SUPFAM" id="SSF52467">
    <property type="entry name" value="DHS-like NAD/FAD-binding domain"/>
    <property type="match status" value="1"/>
</dbReference>
<dbReference type="GO" id="GO:0050660">
    <property type="term" value="F:flavin adenine dinucleotide binding"/>
    <property type="evidence" value="ECO:0007669"/>
    <property type="project" value="TreeGrafter"/>
</dbReference>
<dbReference type="GO" id="GO:0009099">
    <property type="term" value="P:L-valine biosynthetic process"/>
    <property type="evidence" value="ECO:0007669"/>
    <property type="project" value="TreeGrafter"/>
</dbReference>
<dbReference type="InParanoid" id="A0A3N4L217"/>